<accession>S7THR0</accession>
<proteinExistence type="predicted"/>
<evidence type="ECO:0000313" key="2">
    <source>
        <dbReference type="EMBL" id="EPR36160.1"/>
    </source>
</evidence>
<name>S7THR0_9BACT</name>
<dbReference type="Pfam" id="PF03692">
    <property type="entry name" value="CxxCxxCC"/>
    <property type="match status" value="1"/>
</dbReference>
<feature type="region of interest" description="Disordered" evidence="1">
    <location>
        <begin position="236"/>
        <end position="255"/>
    </location>
</feature>
<dbReference type="EMBL" id="ATHI01000001">
    <property type="protein sequence ID" value="EPR36160.1"/>
    <property type="molecule type" value="Genomic_DNA"/>
</dbReference>
<dbReference type="STRING" id="1121439.dsat_1688"/>
<dbReference type="AlphaFoldDB" id="S7THR0"/>
<dbReference type="RefSeq" id="WP_020885574.1">
    <property type="nucleotide sequence ID" value="NZ_ATHI01000001.1"/>
</dbReference>
<dbReference type="InterPro" id="IPR005358">
    <property type="entry name" value="Puta_zinc/iron-chelating_dom"/>
</dbReference>
<dbReference type="eggNOG" id="COG0727">
    <property type="taxonomic scope" value="Bacteria"/>
</dbReference>
<gene>
    <name evidence="2" type="ORF">dsat_1688</name>
</gene>
<evidence type="ECO:0000313" key="3">
    <source>
        <dbReference type="Proteomes" id="UP000014975"/>
    </source>
</evidence>
<reference evidence="2 3" key="1">
    <citation type="journal article" date="2013" name="Genome Announc.">
        <title>Draft genome sequences for three mercury-methylating, sulfate-reducing bacteria.</title>
        <authorList>
            <person name="Brown S.D."/>
            <person name="Hurt R.A.Jr."/>
            <person name="Gilmour C.C."/>
            <person name="Elias D.A."/>
        </authorList>
    </citation>
    <scope>NUCLEOTIDE SEQUENCE [LARGE SCALE GENOMIC DNA]</scope>
    <source>
        <strain evidence="2 3">DSM 16529</strain>
    </source>
</reference>
<evidence type="ECO:0008006" key="4">
    <source>
        <dbReference type="Google" id="ProtNLM"/>
    </source>
</evidence>
<dbReference type="Proteomes" id="UP000014975">
    <property type="component" value="Unassembled WGS sequence"/>
</dbReference>
<protein>
    <recommendedName>
        <fullName evidence="4">Flagellin N-methylase</fullName>
    </recommendedName>
</protein>
<comment type="caution">
    <text evidence="2">The sequence shown here is derived from an EMBL/GenBank/DDBJ whole genome shotgun (WGS) entry which is preliminary data.</text>
</comment>
<organism evidence="2 3">
    <name type="scientific">Alkalidesulfovibrio alkalitolerans DSM 16529</name>
    <dbReference type="NCBI Taxonomy" id="1121439"/>
    <lineage>
        <taxon>Bacteria</taxon>
        <taxon>Pseudomonadati</taxon>
        <taxon>Thermodesulfobacteriota</taxon>
        <taxon>Desulfovibrionia</taxon>
        <taxon>Desulfovibrionales</taxon>
        <taxon>Desulfovibrionaceae</taxon>
        <taxon>Alkalidesulfovibrio</taxon>
    </lineage>
</organism>
<keyword evidence="3" id="KW-1185">Reference proteome</keyword>
<evidence type="ECO:0000256" key="1">
    <source>
        <dbReference type="SAM" id="MobiDB-lite"/>
    </source>
</evidence>
<dbReference type="PATRIC" id="fig|1121439.3.peg.71"/>
<dbReference type="OrthoDB" id="9810361at2"/>
<sequence length="293" mass="31815">MGIDLSEYFAEYEALVAEIDKIFSAVKGQCGDLVTCEKGCDDCCHALFDLSFIESAYLNDRFLATFGGRERDAILMRADEAERRQHKIVRAAFKAKESGADTLAVLAELARERIRCPLLAEDSSCALYEHRPITCRLYGIPTAFEGQTRTCGRSGFEQGKPYPTVQLEKIQDRLVELSARAAEGVGSKFTGLATLFVPVSVALMNTYDEKYLGLETEETPVDEDPDAIPEAFAETAQRPTGPADPKTFAPGSRLEFPSEECSSCDDKNCDGCASASSGGCSGKPMIIEIGGPK</sequence>